<dbReference type="SUPFAM" id="SSF53335">
    <property type="entry name" value="S-adenosyl-L-methionine-dependent methyltransferases"/>
    <property type="match status" value="1"/>
</dbReference>
<protein>
    <submittedName>
        <fullName evidence="2">Class I SAM-dependent methyltransferase</fullName>
        <ecNumber evidence="2">2.1.-.-</ecNumber>
    </submittedName>
</protein>
<organism evidence="2 3">
    <name type="scientific">Spectribacter acetivorans</name>
    <dbReference type="NCBI Taxonomy" id="3075603"/>
    <lineage>
        <taxon>Bacteria</taxon>
        <taxon>Pseudomonadati</taxon>
        <taxon>Pseudomonadota</taxon>
        <taxon>Gammaproteobacteria</taxon>
        <taxon>Salinisphaerales</taxon>
        <taxon>Salinisphaeraceae</taxon>
        <taxon>Spectribacter</taxon>
    </lineage>
</organism>
<dbReference type="CDD" id="cd02440">
    <property type="entry name" value="AdoMet_MTases"/>
    <property type="match status" value="1"/>
</dbReference>
<keyword evidence="3" id="KW-1185">Reference proteome</keyword>
<keyword evidence="2" id="KW-0808">Transferase</keyword>
<dbReference type="GO" id="GO:0008168">
    <property type="term" value="F:methyltransferase activity"/>
    <property type="evidence" value="ECO:0007669"/>
    <property type="project" value="UniProtKB-KW"/>
</dbReference>
<name>A0ABU3BC04_9GAMM</name>
<dbReference type="Proteomes" id="UP001259982">
    <property type="component" value="Unassembled WGS sequence"/>
</dbReference>
<feature type="domain" description="Methyltransferase type 11" evidence="1">
    <location>
        <begin position="57"/>
        <end position="152"/>
    </location>
</feature>
<dbReference type="PANTHER" id="PTHR43591:SF24">
    <property type="entry name" value="2-METHOXY-6-POLYPRENYL-1,4-BENZOQUINOL METHYLASE, MITOCHONDRIAL"/>
    <property type="match status" value="1"/>
</dbReference>
<gene>
    <name evidence="2" type="ORF">RM531_14245</name>
</gene>
<dbReference type="InterPro" id="IPR029063">
    <property type="entry name" value="SAM-dependent_MTases_sf"/>
</dbReference>
<evidence type="ECO:0000259" key="1">
    <source>
        <dbReference type="Pfam" id="PF08241"/>
    </source>
</evidence>
<dbReference type="Gene3D" id="3.40.50.150">
    <property type="entry name" value="Vaccinia Virus protein VP39"/>
    <property type="match status" value="1"/>
</dbReference>
<dbReference type="PANTHER" id="PTHR43591">
    <property type="entry name" value="METHYLTRANSFERASE"/>
    <property type="match status" value="1"/>
</dbReference>
<dbReference type="Pfam" id="PF08241">
    <property type="entry name" value="Methyltransf_11"/>
    <property type="match status" value="1"/>
</dbReference>
<keyword evidence="2" id="KW-0489">Methyltransferase</keyword>
<proteinExistence type="predicted"/>
<comment type="caution">
    <text evidence="2">The sequence shown here is derived from an EMBL/GenBank/DDBJ whole genome shotgun (WGS) entry which is preliminary data.</text>
</comment>
<dbReference type="EMBL" id="JAVRHY010000017">
    <property type="protein sequence ID" value="MDT0619635.1"/>
    <property type="molecule type" value="Genomic_DNA"/>
</dbReference>
<accession>A0ABU3BC04</accession>
<dbReference type="EC" id="2.1.-.-" evidence="2"/>
<dbReference type="InterPro" id="IPR013216">
    <property type="entry name" value="Methyltransf_11"/>
</dbReference>
<evidence type="ECO:0000313" key="2">
    <source>
        <dbReference type="EMBL" id="MDT0619635.1"/>
    </source>
</evidence>
<reference evidence="2 3" key="1">
    <citation type="submission" date="2023-09" db="EMBL/GenBank/DDBJ databases">
        <authorList>
            <person name="Rey-Velasco X."/>
        </authorList>
    </citation>
    <scope>NUCLEOTIDE SEQUENCE [LARGE SCALE GENOMIC DNA]</scope>
    <source>
        <strain evidence="2 3">P385</strain>
    </source>
</reference>
<evidence type="ECO:0000313" key="3">
    <source>
        <dbReference type="Proteomes" id="UP001259982"/>
    </source>
</evidence>
<dbReference type="GO" id="GO:0032259">
    <property type="term" value="P:methylation"/>
    <property type="evidence" value="ECO:0007669"/>
    <property type="project" value="UniProtKB-KW"/>
</dbReference>
<sequence>MSSIEATAGTDPEMQALKQRLKTTWESGDYGAFAVYLQRGAADFLERLDIQPGTRMLDVACGAGQISVPAARAGAQVTGVDIAANLVEQARAWAREEGVDARFDEGDAEDLPYDNASFDLVTSLLGAMFAPQPDRVASELLRVCRPGGRIVMGNWTPEGFVGGMFKIIGKHAPPPPLMAPPVQWGDEATVRQRLATGADVTVTRRSYPFEYPFGPEAVVDLFRDYYGPAQKAFAALDPAGQAALQEELTSHWQQHNQANDGGTRVEAEYLEVVARRC</sequence>
<dbReference type="RefSeq" id="WP_311660188.1">
    <property type="nucleotide sequence ID" value="NZ_JAVRHY010000017.1"/>
</dbReference>